<protein>
    <submittedName>
        <fullName evidence="3">LytR cell envelope-related transcriptional attenuator</fullName>
    </submittedName>
</protein>
<dbReference type="NCBIfam" id="NF035953">
    <property type="entry name" value="integrity_Cei"/>
    <property type="match status" value="1"/>
</dbReference>
<dbReference type="RefSeq" id="WP_158546686.1">
    <property type="nucleotide sequence ID" value="NZ_QPJC01000005.1"/>
</dbReference>
<dbReference type="Pfam" id="PF13399">
    <property type="entry name" value="LytR_C"/>
    <property type="match status" value="1"/>
</dbReference>
<evidence type="ECO:0000313" key="3">
    <source>
        <dbReference type="EMBL" id="RCW43989.1"/>
    </source>
</evidence>
<sequence>MSAASAKQGQQAPRYKRRRPLPALVLLAVLIGLSTLLWSRVFGTTETIEMATRCNRPGPSSTAPSPTASATPATSELGRMLPRDALDDRAPIPPQQVQVRVLNGNGEVNQASLISQELSNLGFSKGGDPANDPIYSNLNLNCHAQIRFGETGAGAARTLSLIVPCAQLVRDQRSDAKVDLALGKEFDGIRTTQEAMQVLQQLKNWGRQHDAQNDSAQKPRTPAIDDALLSKARDVHC</sequence>
<evidence type="ECO:0000259" key="2">
    <source>
        <dbReference type="Pfam" id="PF13399"/>
    </source>
</evidence>
<comment type="caution">
    <text evidence="3">The sequence shown here is derived from an EMBL/GenBank/DDBJ whole genome shotgun (WGS) entry which is preliminary data.</text>
</comment>
<accession>A0A368VQ63</accession>
<evidence type="ECO:0000313" key="4">
    <source>
        <dbReference type="Proteomes" id="UP000253495"/>
    </source>
</evidence>
<name>A0A368VQ63_9ACTN</name>
<dbReference type="AlphaFoldDB" id="A0A368VQ63"/>
<dbReference type="Proteomes" id="UP000253495">
    <property type="component" value="Unassembled WGS sequence"/>
</dbReference>
<dbReference type="EMBL" id="QPJC01000005">
    <property type="protein sequence ID" value="RCW43989.1"/>
    <property type="molecule type" value="Genomic_DNA"/>
</dbReference>
<evidence type="ECO:0000256" key="1">
    <source>
        <dbReference type="SAM" id="MobiDB-lite"/>
    </source>
</evidence>
<feature type="domain" description="LytR/CpsA/Psr regulator C-terminal" evidence="2">
    <location>
        <begin position="96"/>
        <end position="186"/>
    </location>
</feature>
<dbReference type="InterPro" id="IPR027381">
    <property type="entry name" value="LytR/CpsA/Psr_C"/>
</dbReference>
<keyword evidence="4" id="KW-1185">Reference proteome</keyword>
<gene>
    <name evidence="3" type="ORF">DFQ14_105134</name>
</gene>
<organism evidence="3 4">
    <name type="scientific">Halopolyspora algeriensis</name>
    <dbReference type="NCBI Taxonomy" id="1500506"/>
    <lineage>
        <taxon>Bacteria</taxon>
        <taxon>Bacillati</taxon>
        <taxon>Actinomycetota</taxon>
        <taxon>Actinomycetes</taxon>
        <taxon>Actinomycetes incertae sedis</taxon>
        <taxon>Halopolyspora</taxon>
    </lineage>
</organism>
<reference evidence="3 4" key="1">
    <citation type="submission" date="2018-07" db="EMBL/GenBank/DDBJ databases">
        <title>Genomic Encyclopedia of Type Strains, Phase III (KMG-III): the genomes of soil and plant-associated and newly described type strains.</title>
        <authorList>
            <person name="Whitman W."/>
        </authorList>
    </citation>
    <scope>NUCLEOTIDE SEQUENCE [LARGE SCALE GENOMIC DNA]</scope>
    <source>
        <strain evidence="3 4">CECT 8575</strain>
    </source>
</reference>
<proteinExistence type="predicted"/>
<feature type="compositionally biased region" description="Low complexity" evidence="1">
    <location>
        <begin position="59"/>
        <end position="75"/>
    </location>
</feature>
<feature type="region of interest" description="Disordered" evidence="1">
    <location>
        <begin position="52"/>
        <end position="76"/>
    </location>
</feature>